<reference evidence="5 6" key="1">
    <citation type="journal article" date="2023" name="G3 (Bethesda)">
        <title>A chromosome-length genome assembly and annotation of blackberry (Rubus argutus, cv. 'Hillquist').</title>
        <authorList>
            <person name="Bruna T."/>
            <person name="Aryal R."/>
            <person name="Dudchenko O."/>
            <person name="Sargent D.J."/>
            <person name="Mead D."/>
            <person name="Buti M."/>
            <person name="Cavallini A."/>
            <person name="Hytonen T."/>
            <person name="Andres J."/>
            <person name="Pham M."/>
            <person name="Weisz D."/>
            <person name="Mascagni F."/>
            <person name="Usai G."/>
            <person name="Natali L."/>
            <person name="Bassil N."/>
            <person name="Fernandez G.E."/>
            <person name="Lomsadze A."/>
            <person name="Armour M."/>
            <person name="Olukolu B."/>
            <person name="Poorten T."/>
            <person name="Britton C."/>
            <person name="Davik J."/>
            <person name="Ashrafi H."/>
            <person name="Aiden E.L."/>
            <person name="Borodovsky M."/>
            <person name="Worthington M."/>
        </authorList>
    </citation>
    <scope>NUCLEOTIDE SEQUENCE [LARGE SCALE GENOMIC DNA]</scope>
    <source>
        <strain evidence="5">PI 553951</strain>
    </source>
</reference>
<dbReference type="PANTHER" id="PTHR45937">
    <property type="entry name" value="ASPARAGINE SYNTHETASE DOMAIN-CONTAINING PROTEIN 1"/>
    <property type="match status" value="1"/>
</dbReference>
<dbReference type="PANTHER" id="PTHR45937:SF1">
    <property type="entry name" value="ASPARAGINE SYNTHETASE DOMAIN-CONTAINING PROTEIN 1"/>
    <property type="match status" value="1"/>
</dbReference>
<dbReference type="Proteomes" id="UP001457282">
    <property type="component" value="Unassembled WGS sequence"/>
</dbReference>
<dbReference type="InterPro" id="IPR014729">
    <property type="entry name" value="Rossmann-like_a/b/a_fold"/>
</dbReference>
<proteinExistence type="predicted"/>
<dbReference type="InterPro" id="IPR051857">
    <property type="entry name" value="Asn_synthetase_domain"/>
</dbReference>
<dbReference type="Pfam" id="PF13537">
    <property type="entry name" value="GATase_7"/>
    <property type="match status" value="1"/>
</dbReference>
<dbReference type="InterPro" id="IPR001962">
    <property type="entry name" value="Asn_synthase"/>
</dbReference>
<dbReference type="GO" id="GO:0004066">
    <property type="term" value="F:asparagine synthase (glutamine-hydrolyzing) activity"/>
    <property type="evidence" value="ECO:0007669"/>
    <property type="project" value="InterPro"/>
</dbReference>
<dbReference type="InterPro" id="IPR017932">
    <property type="entry name" value="GATase_2_dom"/>
</dbReference>
<evidence type="ECO:0000313" key="5">
    <source>
        <dbReference type="EMBL" id="KAK9935013.1"/>
    </source>
</evidence>
<evidence type="ECO:0000256" key="3">
    <source>
        <dbReference type="ARBA" id="ARBA00022962"/>
    </source>
</evidence>
<feature type="domain" description="Glutamine amidotransferase type-2" evidence="4">
    <location>
        <begin position="2"/>
        <end position="259"/>
    </location>
</feature>
<dbReference type="CDD" id="cd01991">
    <property type="entry name" value="Asn_synthase_B_C"/>
    <property type="match status" value="1"/>
</dbReference>
<name>A0AAW1XF43_RUBAR</name>
<organism evidence="5 6">
    <name type="scientific">Rubus argutus</name>
    <name type="common">Southern blackberry</name>
    <dbReference type="NCBI Taxonomy" id="59490"/>
    <lineage>
        <taxon>Eukaryota</taxon>
        <taxon>Viridiplantae</taxon>
        <taxon>Streptophyta</taxon>
        <taxon>Embryophyta</taxon>
        <taxon>Tracheophyta</taxon>
        <taxon>Spermatophyta</taxon>
        <taxon>Magnoliopsida</taxon>
        <taxon>eudicotyledons</taxon>
        <taxon>Gunneridae</taxon>
        <taxon>Pentapetalae</taxon>
        <taxon>rosids</taxon>
        <taxon>fabids</taxon>
        <taxon>Rosales</taxon>
        <taxon>Rosaceae</taxon>
        <taxon>Rosoideae</taxon>
        <taxon>Rosoideae incertae sedis</taxon>
        <taxon>Rubus</taxon>
    </lineage>
</organism>
<dbReference type="SUPFAM" id="SSF56235">
    <property type="entry name" value="N-terminal nucleophile aminohydrolases (Ntn hydrolases)"/>
    <property type="match status" value="1"/>
</dbReference>
<dbReference type="InterPro" id="IPR029055">
    <property type="entry name" value="Ntn_hydrolases_N"/>
</dbReference>
<keyword evidence="2" id="KW-0061">Asparagine biosynthesis</keyword>
<keyword evidence="6" id="KW-1185">Reference proteome</keyword>
<dbReference type="SUPFAM" id="SSF52402">
    <property type="entry name" value="Adenine nucleotide alpha hydrolases-like"/>
    <property type="match status" value="1"/>
</dbReference>
<dbReference type="EMBL" id="JBEDUW010000004">
    <property type="protein sequence ID" value="KAK9935013.1"/>
    <property type="molecule type" value="Genomic_DNA"/>
</dbReference>
<comment type="caution">
    <text evidence="5">The sequence shown here is derived from an EMBL/GenBank/DDBJ whole genome shotgun (WGS) entry which is preliminary data.</text>
</comment>
<dbReference type="GO" id="GO:0006529">
    <property type="term" value="P:asparagine biosynthetic process"/>
    <property type="evidence" value="ECO:0007669"/>
    <property type="project" value="UniProtKB-KW"/>
</dbReference>
<evidence type="ECO:0000256" key="1">
    <source>
        <dbReference type="ARBA" id="ARBA00022605"/>
    </source>
</evidence>
<dbReference type="PROSITE" id="PS51278">
    <property type="entry name" value="GATASE_TYPE_2"/>
    <property type="match status" value="1"/>
</dbReference>
<dbReference type="AlphaFoldDB" id="A0AAW1XF43"/>
<evidence type="ECO:0000313" key="6">
    <source>
        <dbReference type="Proteomes" id="UP001457282"/>
    </source>
</evidence>
<dbReference type="Pfam" id="PF00733">
    <property type="entry name" value="Asn_synthase"/>
    <property type="match status" value="1"/>
</dbReference>
<keyword evidence="3" id="KW-0315">Glutamine amidotransferase</keyword>
<dbReference type="Gene3D" id="3.60.20.10">
    <property type="entry name" value="Glutamine Phosphoribosylpyrophosphate, subunit 1, domain 1"/>
    <property type="match status" value="1"/>
</dbReference>
<dbReference type="Gene3D" id="3.40.50.620">
    <property type="entry name" value="HUPs"/>
    <property type="match status" value="1"/>
</dbReference>
<evidence type="ECO:0000256" key="2">
    <source>
        <dbReference type="ARBA" id="ARBA00022888"/>
    </source>
</evidence>
<gene>
    <name evidence="5" type="ORF">M0R45_022130</name>
</gene>
<protein>
    <recommendedName>
        <fullName evidence="4">Glutamine amidotransferase type-2 domain-containing protein</fullName>
    </recommendedName>
</protein>
<sequence length="654" mass="72343">MCGIALIICGIRFDLSPLLLDTTPPVTNSDQLEFSIGDLGAALRRRGPDSLGSKKLLLHSSDSDCEVVSSIGGLEEESNCECKSNCFSAANGRTLHLQCTCTIPSSSGELHFLGATLQLRGVNPLVQPLIDSSKNILVYNGEIFGGIDIASDENDGEVLMRLLGGCKGSVPNVLSRIKGPWAIIYWQESSRRLWFGRDAFGRRSLLVHWPTREDSRLLLSSVSPVASNERASDFEAENGTTKLSFWEELPCGIYSVSINAPDHDAVLVGKVKKHEWTNVMLEELIKWERTSVEPKPEEFHFSRCETLRGQHDMNLVTSDIVPLPSKSGNVQPSISVPAQTVLIALRESVLRRSSLHTIFQAGTHDMEKDLSPVAVLFSGGLDSMLIAALLHECLDPSYEIDLLNVSFDGQFAPDRISAKAGVSELRRIAPLRKWKLVEIDADLSSLTFETKRVLSLINPANTYMDLNIGIALWLAAGGDGWVYGENSKYSDENRQGVKYKSRARIVLVGSGADEQCAGYGRHRTKYRSGSWLRLHEEMKLDMQRIWKRNLGRDDRCIADSGKEARFPFLDEDVIRILLGLPLWEVTNLDQPSGIGDKKILREVAELLGLHEAATLPKRAIQFGTRIARESNRKNFGSNRAANQASAGSVVIHKR</sequence>
<evidence type="ECO:0000259" key="4">
    <source>
        <dbReference type="PROSITE" id="PS51278"/>
    </source>
</evidence>
<keyword evidence="1" id="KW-0028">Amino-acid biosynthesis</keyword>
<accession>A0AAW1XF43</accession>